<evidence type="ECO:0000313" key="7">
    <source>
        <dbReference type="Proteomes" id="UP000746751"/>
    </source>
</evidence>
<dbReference type="Pfam" id="PF00654">
    <property type="entry name" value="Voltage_CLC"/>
    <property type="match status" value="1"/>
</dbReference>
<dbReference type="InterPro" id="IPR014743">
    <property type="entry name" value="Cl-channel_core"/>
</dbReference>
<name>A0A921LQN7_9ACTN</name>
<dbReference type="PANTHER" id="PTHR43427">
    <property type="entry name" value="CHLORIDE CHANNEL PROTEIN CLC-E"/>
    <property type="match status" value="1"/>
</dbReference>
<dbReference type="InterPro" id="IPR050368">
    <property type="entry name" value="ClC-type_chloride_channel"/>
</dbReference>
<feature type="transmembrane region" description="Helical" evidence="5">
    <location>
        <begin position="351"/>
        <end position="368"/>
    </location>
</feature>
<evidence type="ECO:0000313" key="6">
    <source>
        <dbReference type="EMBL" id="HJG31166.1"/>
    </source>
</evidence>
<keyword evidence="4 5" id="KW-0472">Membrane</keyword>
<comment type="caution">
    <text evidence="6">The sequence shown here is derived from an EMBL/GenBank/DDBJ whole genome shotgun (WGS) entry which is preliminary data.</text>
</comment>
<dbReference type="InterPro" id="IPR001807">
    <property type="entry name" value="ClC"/>
</dbReference>
<feature type="transmembrane region" description="Helical" evidence="5">
    <location>
        <begin position="375"/>
        <end position="397"/>
    </location>
</feature>
<evidence type="ECO:0000256" key="5">
    <source>
        <dbReference type="SAM" id="Phobius"/>
    </source>
</evidence>
<feature type="transmembrane region" description="Helical" evidence="5">
    <location>
        <begin position="84"/>
        <end position="101"/>
    </location>
</feature>
<dbReference type="SUPFAM" id="SSF81340">
    <property type="entry name" value="Clc chloride channel"/>
    <property type="match status" value="1"/>
</dbReference>
<proteinExistence type="predicted"/>
<keyword evidence="3 5" id="KW-1133">Transmembrane helix</keyword>
<dbReference type="EMBL" id="DYVF01000045">
    <property type="protein sequence ID" value="HJG31166.1"/>
    <property type="molecule type" value="Genomic_DNA"/>
</dbReference>
<gene>
    <name evidence="6" type="ORF">K8U80_07185</name>
</gene>
<accession>A0A921LQN7</accession>
<reference evidence="6" key="1">
    <citation type="journal article" date="2021" name="PeerJ">
        <title>Extensive microbial diversity within the chicken gut microbiome revealed by metagenomics and culture.</title>
        <authorList>
            <person name="Gilroy R."/>
            <person name="Ravi A."/>
            <person name="Getino M."/>
            <person name="Pursley I."/>
            <person name="Horton D.L."/>
            <person name="Alikhan N.F."/>
            <person name="Baker D."/>
            <person name="Gharbi K."/>
            <person name="Hall N."/>
            <person name="Watson M."/>
            <person name="Adriaenssens E.M."/>
            <person name="Foster-Nyarko E."/>
            <person name="Jarju S."/>
            <person name="Secka A."/>
            <person name="Antonio M."/>
            <person name="Oren A."/>
            <person name="Chaudhuri R.R."/>
            <person name="La Ragione R."/>
            <person name="Hildebrand F."/>
            <person name="Pallen M.J."/>
        </authorList>
    </citation>
    <scope>NUCLEOTIDE SEQUENCE</scope>
    <source>
        <strain evidence="6">ChiGjej2B2-7701</strain>
    </source>
</reference>
<reference evidence="6" key="2">
    <citation type="submission" date="2021-09" db="EMBL/GenBank/DDBJ databases">
        <authorList>
            <person name="Gilroy R."/>
        </authorList>
    </citation>
    <scope>NUCLEOTIDE SEQUENCE</scope>
    <source>
        <strain evidence="6">ChiGjej2B2-7701</strain>
    </source>
</reference>
<dbReference type="Proteomes" id="UP000746751">
    <property type="component" value="Unassembled WGS sequence"/>
</dbReference>
<dbReference type="GO" id="GO:0015108">
    <property type="term" value="F:chloride transmembrane transporter activity"/>
    <property type="evidence" value="ECO:0007669"/>
    <property type="project" value="InterPro"/>
</dbReference>
<dbReference type="AlphaFoldDB" id="A0A921LQN7"/>
<organism evidence="6 7">
    <name type="scientific">Collinsella ihumii</name>
    <dbReference type="NCBI Taxonomy" id="1720204"/>
    <lineage>
        <taxon>Bacteria</taxon>
        <taxon>Bacillati</taxon>
        <taxon>Actinomycetota</taxon>
        <taxon>Coriobacteriia</taxon>
        <taxon>Coriobacteriales</taxon>
        <taxon>Coriobacteriaceae</taxon>
        <taxon>Collinsella</taxon>
    </lineage>
</organism>
<evidence type="ECO:0000256" key="3">
    <source>
        <dbReference type="ARBA" id="ARBA00022989"/>
    </source>
</evidence>
<evidence type="ECO:0000256" key="4">
    <source>
        <dbReference type="ARBA" id="ARBA00023136"/>
    </source>
</evidence>
<feature type="transmembrane region" description="Helical" evidence="5">
    <location>
        <begin position="178"/>
        <end position="202"/>
    </location>
</feature>
<evidence type="ECO:0000256" key="2">
    <source>
        <dbReference type="ARBA" id="ARBA00022692"/>
    </source>
</evidence>
<feature type="transmembrane region" description="Helical" evidence="5">
    <location>
        <begin position="249"/>
        <end position="266"/>
    </location>
</feature>
<sequence length="468" mass="48830">MSGRPEDMQRKLRRHGTGFVNTLGLELAHTERMLASDAVRDLGNMRASLRTVCLTVLVSALMGAAAWAFLAALDLVTGARESHLWMFALLPAVNLATAWVYRNHGLRAARGNNLVIDSSITGTPIHARMAALTFVCSVATHAAGGSAGREGTAVQIGGTIASNVATLFHLDGRERQDLMLAGISAAFGGVFGTPLAGAFFGMEMCTIGKLNYSAGLYCLIASFVGDLTARTLGTTHAFNTIASVPAMEPATVALVVAAAVAFGLMARLFSLSIRTVKRIYASRIKNYLVAALTGSLVLLGVYAACGLYRYGGLSEWLVTAGFEGSTGPADVVAKLACTALTLGAGYQGGEVTPLFGIGAALGGWIGQISGVEPSFMAALGMVGVFGAALNVPITTIMLSVDMFGGQAAAYFVIVAFISYLVAGHRGVYPAQRIVTPKRRSLEVDQGDTVEAALERHREDAATSEDVKA</sequence>
<dbReference type="GO" id="GO:0016020">
    <property type="term" value="C:membrane"/>
    <property type="evidence" value="ECO:0007669"/>
    <property type="project" value="UniProtKB-SubCell"/>
</dbReference>
<feature type="transmembrane region" description="Helical" evidence="5">
    <location>
        <begin position="52"/>
        <end position="72"/>
    </location>
</feature>
<keyword evidence="2 5" id="KW-0812">Transmembrane</keyword>
<protein>
    <submittedName>
        <fullName evidence="6">Chloride channel protein</fullName>
    </submittedName>
</protein>
<feature type="transmembrane region" description="Helical" evidence="5">
    <location>
        <begin position="403"/>
        <end position="422"/>
    </location>
</feature>
<comment type="subcellular location">
    <subcellularLocation>
        <location evidence="1">Membrane</location>
        <topology evidence="1">Multi-pass membrane protein</topology>
    </subcellularLocation>
</comment>
<feature type="transmembrane region" description="Helical" evidence="5">
    <location>
        <begin position="287"/>
        <end position="310"/>
    </location>
</feature>
<dbReference type="Gene3D" id="1.10.3080.10">
    <property type="entry name" value="Clc chloride channel"/>
    <property type="match status" value="1"/>
</dbReference>
<evidence type="ECO:0000256" key="1">
    <source>
        <dbReference type="ARBA" id="ARBA00004141"/>
    </source>
</evidence>
<dbReference type="PANTHER" id="PTHR43427:SF12">
    <property type="entry name" value="CHLORIDE TRANSPORTER"/>
    <property type="match status" value="1"/>
</dbReference>